<dbReference type="Pfam" id="PF04043">
    <property type="entry name" value="PMEI"/>
    <property type="match status" value="1"/>
</dbReference>
<dbReference type="AlphaFoldDB" id="A0A078HX56"/>
<keyword evidence="5" id="KW-1185">Reference proteome</keyword>
<accession>A0A078HX56</accession>
<dbReference type="PaxDb" id="3708-A0A078HX56"/>
<dbReference type="EMBL" id="LK032543">
    <property type="protein sequence ID" value="CDY43030.1"/>
    <property type="molecule type" value="Genomic_DNA"/>
</dbReference>
<dbReference type="Proteomes" id="UP001295469">
    <property type="component" value="Chromosome A03"/>
</dbReference>
<keyword evidence="1" id="KW-0732">Signal</keyword>
<dbReference type="PANTHER" id="PTHR31890:SF17">
    <property type="entry name" value="PECTINESTERASE INHIBITOR DOMAIN-CONTAINING PROTEIN"/>
    <property type="match status" value="1"/>
</dbReference>
<feature type="chain" id="PRO_5040665700" evidence="1">
    <location>
        <begin position="27"/>
        <end position="178"/>
    </location>
</feature>
<proteinExistence type="predicted"/>
<reference evidence="4 5" key="1">
    <citation type="journal article" date="2014" name="Science">
        <title>Plant genetics. Early allopolyploid evolution in the post-Neolithic Brassica napus oilseed genome.</title>
        <authorList>
            <person name="Chalhoub B."/>
            <person name="Denoeud F."/>
            <person name="Liu S."/>
            <person name="Parkin I.A."/>
            <person name="Tang H."/>
            <person name="Wang X."/>
            <person name="Chiquet J."/>
            <person name="Belcram H."/>
            <person name="Tong C."/>
            <person name="Samans B."/>
            <person name="Correa M."/>
            <person name="Da Silva C."/>
            <person name="Just J."/>
            <person name="Falentin C."/>
            <person name="Koh C.S."/>
            <person name="Le Clainche I."/>
            <person name="Bernard M."/>
            <person name="Bento P."/>
            <person name="Noel B."/>
            <person name="Labadie K."/>
            <person name="Alberti A."/>
            <person name="Charles M."/>
            <person name="Arnaud D."/>
            <person name="Guo H."/>
            <person name="Daviaud C."/>
            <person name="Alamery S."/>
            <person name="Jabbari K."/>
            <person name="Zhao M."/>
            <person name="Edger P.P."/>
            <person name="Chelaifa H."/>
            <person name="Tack D."/>
            <person name="Lassalle G."/>
            <person name="Mestiri I."/>
            <person name="Schnel N."/>
            <person name="Le Paslier M.C."/>
            <person name="Fan G."/>
            <person name="Renault V."/>
            <person name="Bayer P.E."/>
            <person name="Golicz A.A."/>
            <person name="Manoli S."/>
            <person name="Lee T.H."/>
            <person name="Thi V.H."/>
            <person name="Chalabi S."/>
            <person name="Hu Q."/>
            <person name="Fan C."/>
            <person name="Tollenaere R."/>
            <person name="Lu Y."/>
            <person name="Battail C."/>
            <person name="Shen J."/>
            <person name="Sidebottom C.H."/>
            <person name="Wang X."/>
            <person name="Canaguier A."/>
            <person name="Chauveau A."/>
            <person name="Berard A."/>
            <person name="Deniot G."/>
            <person name="Guan M."/>
            <person name="Liu Z."/>
            <person name="Sun F."/>
            <person name="Lim Y.P."/>
            <person name="Lyons E."/>
            <person name="Town C.D."/>
            <person name="Bancroft I."/>
            <person name="Wang X."/>
            <person name="Meng J."/>
            <person name="Ma J."/>
            <person name="Pires J.C."/>
            <person name="King G.J."/>
            <person name="Brunel D."/>
            <person name="Delourme R."/>
            <person name="Renard M."/>
            <person name="Aury J.M."/>
            <person name="Adams K.L."/>
            <person name="Batley J."/>
            <person name="Snowdon R.J."/>
            <person name="Tost J."/>
            <person name="Edwards D."/>
            <person name="Zhou Y."/>
            <person name="Hua W."/>
            <person name="Sharpe A.G."/>
            <person name="Paterson A.H."/>
            <person name="Guan C."/>
            <person name="Wincker P."/>
        </authorList>
    </citation>
    <scope>NUCLEOTIDE SEQUENCE [LARGE SCALE GENOMIC DNA]</scope>
    <source>
        <strain evidence="5">cv. Darmor-bzh</strain>
    </source>
</reference>
<dbReference type="EMBL" id="HG994357">
    <property type="protein sequence ID" value="CAF2121666.1"/>
    <property type="molecule type" value="Genomic_DNA"/>
</dbReference>
<evidence type="ECO:0000313" key="5">
    <source>
        <dbReference type="Proteomes" id="UP000028999"/>
    </source>
</evidence>
<organism evidence="4 5">
    <name type="scientific">Brassica napus</name>
    <name type="common">Rape</name>
    <dbReference type="NCBI Taxonomy" id="3708"/>
    <lineage>
        <taxon>Eukaryota</taxon>
        <taxon>Viridiplantae</taxon>
        <taxon>Streptophyta</taxon>
        <taxon>Embryophyta</taxon>
        <taxon>Tracheophyta</taxon>
        <taxon>Spermatophyta</taxon>
        <taxon>Magnoliopsida</taxon>
        <taxon>eudicotyledons</taxon>
        <taxon>Gunneridae</taxon>
        <taxon>Pentapetalae</taxon>
        <taxon>rosids</taxon>
        <taxon>malvids</taxon>
        <taxon>Brassicales</taxon>
        <taxon>Brassicaceae</taxon>
        <taxon>Brassiceae</taxon>
        <taxon>Brassica</taxon>
    </lineage>
</organism>
<protein>
    <submittedName>
        <fullName evidence="3">(rape) hypothetical protein</fullName>
    </submittedName>
    <submittedName>
        <fullName evidence="4">BnaA03g11770D protein</fullName>
    </submittedName>
</protein>
<evidence type="ECO:0000313" key="4">
    <source>
        <dbReference type="EMBL" id="CDY43030.1"/>
    </source>
</evidence>
<dbReference type="NCBIfam" id="TIGR01614">
    <property type="entry name" value="PME_inhib"/>
    <property type="match status" value="1"/>
</dbReference>
<reference evidence="3" key="3">
    <citation type="submission" date="2021-01" db="EMBL/GenBank/DDBJ databases">
        <authorList>
            <consortium name="Genoscope - CEA"/>
            <person name="William W."/>
        </authorList>
    </citation>
    <scope>NUCLEOTIDE SEQUENCE</scope>
</reference>
<dbReference type="Gene3D" id="1.20.140.40">
    <property type="entry name" value="Invertase/pectin methylesterase inhibitor family protein"/>
    <property type="match status" value="1"/>
</dbReference>
<dbReference type="GO" id="GO:0004857">
    <property type="term" value="F:enzyme inhibitor activity"/>
    <property type="evidence" value="ECO:0007669"/>
    <property type="project" value="InterPro"/>
</dbReference>
<feature type="domain" description="Pectinesterase inhibitor" evidence="2">
    <location>
        <begin position="25"/>
        <end position="169"/>
    </location>
</feature>
<dbReference type="OMA" id="ACQDAYV"/>
<dbReference type="Gramene" id="CDY43030">
    <property type="protein sequence ID" value="CDY43030"/>
    <property type="gene ID" value="GSBRNA2T00075856001"/>
</dbReference>
<evidence type="ECO:0000313" key="3">
    <source>
        <dbReference type="EMBL" id="CAF2121666.1"/>
    </source>
</evidence>
<evidence type="ECO:0000256" key="1">
    <source>
        <dbReference type="SAM" id="SignalP"/>
    </source>
</evidence>
<dbReference type="SMART" id="SM00856">
    <property type="entry name" value="PMEI"/>
    <property type="match status" value="1"/>
</dbReference>
<gene>
    <name evidence="4" type="primary">BnaA03g11770D</name>
    <name evidence="3" type="ORF">DARMORV10_A03P14510.1</name>
    <name evidence="4" type="ORF">GSBRNA2T00075856001</name>
</gene>
<name>A0A078HX56_BRANA</name>
<sequence length="178" mass="19613">MMASSSPCLVAVFVAIWLQFLSISASKKSIDAICHHVTDKRFCIKTLTAYPPAASATNTFQTVSAAIHIAESYAEKCRKFTEKTAKENPKMKEQFMDCQDAYHRIVMSLRSAAGELKVSPDTSNYDVMVCTDQTTMVKDLVGKNRDVASNTIMKMTLMMNKLIAIAAAATDLLFPTEP</sequence>
<dbReference type="InterPro" id="IPR006501">
    <property type="entry name" value="Pectinesterase_inhib_dom"/>
</dbReference>
<evidence type="ECO:0000259" key="2">
    <source>
        <dbReference type="SMART" id="SM00856"/>
    </source>
</evidence>
<dbReference type="SUPFAM" id="SSF101148">
    <property type="entry name" value="Plant invertase/pectin methylesterase inhibitor"/>
    <property type="match status" value="1"/>
</dbReference>
<dbReference type="Proteomes" id="UP000028999">
    <property type="component" value="Unassembled WGS sequence"/>
</dbReference>
<dbReference type="PANTHER" id="PTHR31890">
    <property type="entry name" value="PLANT INVERTASE/PECTIN METHYLESTERASE INHIBITOR SUPERFAMILY PROTEIN"/>
    <property type="match status" value="1"/>
</dbReference>
<feature type="signal peptide" evidence="1">
    <location>
        <begin position="1"/>
        <end position="26"/>
    </location>
</feature>
<dbReference type="InterPro" id="IPR035513">
    <property type="entry name" value="Invertase/methylesterase_inhib"/>
</dbReference>
<reference evidence="4" key="2">
    <citation type="submission" date="2014-06" db="EMBL/GenBank/DDBJ databases">
        <authorList>
            <person name="Genoscope - CEA"/>
        </authorList>
    </citation>
    <scope>NUCLEOTIDE SEQUENCE</scope>
</reference>